<accession>A0AAV7IDM6</accession>
<feature type="compositionally biased region" description="Polar residues" evidence="1">
    <location>
        <begin position="70"/>
        <end position="86"/>
    </location>
</feature>
<keyword evidence="3" id="KW-1185">Reference proteome</keyword>
<proteinExistence type="predicted"/>
<evidence type="ECO:0008006" key="4">
    <source>
        <dbReference type="Google" id="ProtNLM"/>
    </source>
</evidence>
<feature type="compositionally biased region" description="Basic residues" evidence="1">
    <location>
        <begin position="1"/>
        <end position="10"/>
    </location>
</feature>
<reference evidence="2 3" key="1">
    <citation type="journal article" date="2021" name="J. Hered.">
        <title>A chromosome-level genome assembly of the parasitoid wasp, Cotesia glomerata (Hymenoptera: Braconidae).</title>
        <authorList>
            <person name="Pinto B.J."/>
            <person name="Weis J.J."/>
            <person name="Gamble T."/>
            <person name="Ode P.J."/>
            <person name="Paul R."/>
            <person name="Zaspel J.M."/>
        </authorList>
    </citation>
    <scope>NUCLEOTIDE SEQUENCE [LARGE SCALE GENOMIC DNA]</scope>
    <source>
        <strain evidence="2">CgM1</strain>
    </source>
</reference>
<sequence>MKDRPRHHEHGHGMPLEEVQGLLTPSSKTGNRGPLNVTIVQVGSGGNGSGRGSEFLGLESTGELKPNPSPLSETSATLQSDNNDTFTGVDCKRRDSDPVMGSTTNCRRYDSSSAKPPEIFVLDCPSDDNNNLKKKYDFIRGNSADSFHLGSKRGNSGKRSGDNAQKYNWRRKGTRGIDPRLLLGNVPGGVSTGGDRNTWEGRYHVKEHRRAGKATFQGQVYNFLERPTGWKCFLYHFSV</sequence>
<feature type="region of interest" description="Disordered" evidence="1">
    <location>
        <begin position="148"/>
        <end position="171"/>
    </location>
</feature>
<comment type="caution">
    <text evidence="2">The sequence shown here is derived from an EMBL/GenBank/DDBJ whole genome shotgun (WGS) entry which is preliminary data.</text>
</comment>
<feature type="region of interest" description="Disordered" evidence="1">
    <location>
        <begin position="1"/>
        <end position="112"/>
    </location>
</feature>
<dbReference type="Proteomes" id="UP000826195">
    <property type="component" value="Unassembled WGS sequence"/>
</dbReference>
<name>A0AAV7IDM6_COTGL</name>
<evidence type="ECO:0000313" key="2">
    <source>
        <dbReference type="EMBL" id="KAH0558118.1"/>
    </source>
</evidence>
<feature type="compositionally biased region" description="Polar residues" evidence="1">
    <location>
        <begin position="101"/>
        <end position="112"/>
    </location>
</feature>
<evidence type="ECO:0000313" key="3">
    <source>
        <dbReference type="Proteomes" id="UP000826195"/>
    </source>
</evidence>
<organism evidence="2 3">
    <name type="scientific">Cotesia glomerata</name>
    <name type="common">Lepidopteran parasitic wasp</name>
    <name type="synonym">Apanteles glomeratus</name>
    <dbReference type="NCBI Taxonomy" id="32391"/>
    <lineage>
        <taxon>Eukaryota</taxon>
        <taxon>Metazoa</taxon>
        <taxon>Ecdysozoa</taxon>
        <taxon>Arthropoda</taxon>
        <taxon>Hexapoda</taxon>
        <taxon>Insecta</taxon>
        <taxon>Pterygota</taxon>
        <taxon>Neoptera</taxon>
        <taxon>Endopterygota</taxon>
        <taxon>Hymenoptera</taxon>
        <taxon>Apocrita</taxon>
        <taxon>Ichneumonoidea</taxon>
        <taxon>Braconidae</taxon>
        <taxon>Microgastrinae</taxon>
        <taxon>Cotesia</taxon>
    </lineage>
</organism>
<evidence type="ECO:0000256" key="1">
    <source>
        <dbReference type="SAM" id="MobiDB-lite"/>
    </source>
</evidence>
<dbReference type="AlphaFoldDB" id="A0AAV7IDM6"/>
<gene>
    <name evidence="2" type="ORF">KQX54_014488</name>
</gene>
<protein>
    <recommendedName>
        <fullName evidence="4">Potassium voltage-gated channel subfamily KQT member 1-like</fullName>
    </recommendedName>
</protein>
<dbReference type="EMBL" id="JAHXZJ010000747">
    <property type="protein sequence ID" value="KAH0558118.1"/>
    <property type="molecule type" value="Genomic_DNA"/>
</dbReference>